<sequence>MPECGGSTSRLFDENSEFHARIIVALQGAYGQMHQMVSFLLCVLGVMANILHITILTRPVMKRSAVNRLLALMAVCDTITMIDYLLYLIRFGIMVDPNDPPYGYPYVWICYLIGHVVASIALHSISLYLSVATAFIRLMAIARVQSTMMRPRIAWKIFVGIATLMTLLIIPTFYVHQIVQSEMKGEYMVVLPQDDDIRCVIFIVNLWLTGIFFKVIPCILLFAFTIGLLYKLHLNKISHEKIASKQSIQMRCAQSDRTTILLILLLAVFLITELPQGILALLNALYTEDVNRYLYSHLGEFFDLLSLVNGCICFILYPCISSQYRETFSLLIARLRSSSMTPYRQHSPQLSRLAPASQCCSVETDYPGQPSENRLLEVSEVNL</sequence>
<evidence type="ECO:0000259" key="6">
    <source>
        <dbReference type="PROSITE" id="PS50262"/>
    </source>
</evidence>
<name>A0AA36DGC2_9BILA</name>
<dbReference type="InterPro" id="IPR019427">
    <property type="entry name" value="7TM_GPCR_serpentine_rcpt_Srw"/>
</dbReference>
<dbReference type="Pfam" id="PF10324">
    <property type="entry name" value="7TM_GPCR_Srw"/>
    <property type="match status" value="1"/>
</dbReference>
<dbReference type="PANTHER" id="PTHR46273">
    <property type="entry name" value="MYOSUPPRESSIN RECEPTOR 1, ISOFORM B-RELATED"/>
    <property type="match status" value="1"/>
</dbReference>
<feature type="transmembrane region" description="Helical" evidence="5">
    <location>
        <begin position="157"/>
        <end position="179"/>
    </location>
</feature>
<proteinExistence type="predicted"/>
<organism evidence="7 8">
    <name type="scientific">Mesorhabditis spiculigera</name>
    <dbReference type="NCBI Taxonomy" id="96644"/>
    <lineage>
        <taxon>Eukaryota</taxon>
        <taxon>Metazoa</taxon>
        <taxon>Ecdysozoa</taxon>
        <taxon>Nematoda</taxon>
        <taxon>Chromadorea</taxon>
        <taxon>Rhabditida</taxon>
        <taxon>Rhabditina</taxon>
        <taxon>Rhabditomorpha</taxon>
        <taxon>Rhabditoidea</taxon>
        <taxon>Rhabditidae</taxon>
        <taxon>Mesorhabditinae</taxon>
        <taxon>Mesorhabditis</taxon>
    </lineage>
</organism>
<comment type="subcellular location">
    <subcellularLocation>
        <location evidence="1">Membrane</location>
    </subcellularLocation>
</comment>
<dbReference type="GO" id="GO:0005886">
    <property type="term" value="C:plasma membrane"/>
    <property type="evidence" value="ECO:0007669"/>
    <property type="project" value="TreeGrafter"/>
</dbReference>
<dbReference type="InterPro" id="IPR017452">
    <property type="entry name" value="GPCR_Rhodpsn_7TM"/>
</dbReference>
<dbReference type="CDD" id="cd14978">
    <property type="entry name" value="7tmA_FMRFamide_R-like"/>
    <property type="match status" value="1"/>
</dbReference>
<dbReference type="PANTHER" id="PTHR46273:SF9">
    <property type="entry name" value="G-PROTEIN COUPLED RECEPTORS FAMILY 1 PROFILE DOMAIN-CONTAINING PROTEIN"/>
    <property type="match status" value="1"/>
</dbReference>
<protein>
    <recommendedName>
        <fullName evidence="6">G-protein coupled receptors family 1 profile domain-containing protein</fullName>
    </recommendedName>
</protein>
<accession>A0AA36DGC2</accession>
<dbReference type="Gene3D" id="1.20.1070.10">
    <property type="entry name" value="Rhodopsin 7-helix transmembrane proteins"/>
    <property type="match status" value="1"/>
</dbReference>
<comment type="caution">
    <text evidence="7">The sequence shown here is derived from an EMBL/GenBank/DDBJ whole genome shotgun (WGS) entry which is preliminary data.</text>
</comment>
<reference evidence="7" key="1">
    <citation type="submission" date="2023-06" db="EMBL/GenBank/DDBJ databases">
        <authorList>
            <person name="Delattre M."/>
        </authorList>
    </citation>
    <scope>NUCLEOTIDE SEQUENCE</scope>
    <source>
        <strain evidence="7">AF72</strain>
    </source>
</reference>
<keyword evidence="2 5" id="KW-0812">Transmembrane</keyword>
<keyword evidence="3 5" id="KW-1133">Transmembrane helix</keyword>
<dbReference type="Proteomes" id="UP001177023">
    <property type="component" value="Unassembled WGS sequence"/>
</dbReference>
<dbReference type="EMBL" id="CATQJA010002706">
    <property type="protein sequence ID" value="CAJ0585674.1"/>
    <property type="molecule type" value="Genomic_DNA"/>
</dbReference>
<dbReference type="PROSITE" id="PS50262">
    <property type="entry name" value="G_PROTEIN_RECEP_F1_2"/>
    <property type="match status" value="1"/>
</dbReference>
<feature type="transmembrane region" description="Helical" evidence="5">
    <location>
        <begin position="69"/>
        <end position="93"/>
    </location>
</feature>
<dbReference type="InterPro" id="IPR000276">
    <property type="entry name" value="GPCR_Rhodpsn"/>
</dbReference>
<keyword evidence="8" id="KW-1185">Reference proteome</keyword>
<evidence type="ECO:0000256" key="5">
    <source>
        <dbReference type="SAM" id="Phobius"/>
    </source>
</evidence>
<evidence type="ECO:0000313" key="7">
    <source>
        <dbReference type="EMBL" id="CAJ0585674.1"/>
    </source>
</evidence>
<evidence type="ECO:0000256" key="4">
    <source>
        <dbReference type="ARBA" id="ARBA00023136"/>
    </source>
</evidence>
<dbReference type="PRINTS" id="PR00237">
    <property type="entry name" value="GPCRRHODOPSN"/>
</dbReference>
<evidence type="ECO:0000313" key="8">
    <source>
        <dbReference type="Proteomes" id="UP001177023"/>
    </source>
</evidence>
<feature type="non-terminal residue" evidence="7">
    <location>
        <position position="383"/>
    </location>
</feature>
<dbReference type="InterPro" id="IPR053219">
    <property type="entry name" value="GPCR_Dmsr-1"/>
</dbReference>
<gene>
    <name evidence="7" type="ORF">MSPICULIGERA_LOCUS23686</name>
</gene>
<dbReference type="SUPFAM" id="SSF81321">
    <property type="entry name" value="Family A G protein-coupled receptor-like"/>
    <property type="match status" value="1"/>
</dbReference>
<evidence type="ECO:0000256" key="1">
    <source>
        <dbReference type="ARBA" id="ARBA00004370"/>
    </source>
</evidence>
<feature type="transmembrane region" description="Helical" evidence="5">
    <location>
        <begin position="105"/>
        <end position="136"/>
    </location>
</feature>
<feature type="transmembrane region" description="Helical" evidence="5">
    <location>
        <begin position="199"/>
        <end position="230"/>
    </location>
</feature>
<keyword evidence="4 5" id="KW-0472">Membrane</keyword>
<evidence type="ECO:0000256" key="3">
    <source>
        <dbReference type="ARBA" id="ARBA00022989"/>
    </source>
</evidence>
<dbReference type="AlphaFoldDB" id="A0AA36DGC2"/>
<feature type="domain" description="G-protein coupled receptors family 1 profile" evidence="6">
    <location>
        <begin position="48"/>
        <end position="317"/>
    </location>
</feature>
<feature type="transmembrane region" description="Helical" evidence="5">
    <location>
        <begin position="260"/>
        <end position="281"/>
    </location>
</feature>
<feature type="transmembrane region" description="Helical" evidence="5">
    <location>
        <begin position="301"/>
        <end position="320"/>
    </location>
</feature>
<dbReference type="GO" id="GO:0008528">
    <property type="term" value="F:G protein-coupled peptide receptor activity"/>
    <property type="evidence" value="ECO:0007669"/>
    <property type="project" value="InterPro"/>
</dbReference>
<feature type="transmembrane region" description="Helical" evidence="5">
    <location>
        <begin position="36"/>
        <end position="57"/>
    </location>
</feature>
<evidence type="ECO:0000256" key="2">
    <source>
        <dbReference type="ARBA" id="ARBA00022692"/>
    </source>
</evidence>